<proteinExistence type="predicted"/>
<dbReference type="Proteomes" id="UP001424741">
    <property type="component" value="Unassembled WGS sequence"/>
</dbReference>
<dbReference type="RefSeq" id="WP_346188725.1">
    <property type="nucleotide sequence ID" value="NZ_BAABRL010000006.1"/>
</dbReference>
<sequence length="137" mass="15370">MRLLIPSSIALALVLALLISAFYHSNDGKGYTFKGEESFTREAAELTLTLEQARQHLIEDLQRSGQSYTPHPEEVILIHNQGYLFLDGDFKLNIPLKGYHVDSQGAVSKVDLQENISVEGYMKQIGRDGWNSPAHKE</sequence>
<name>A0ABP9V313_9BACT</name>
<accession>A0ABP9V313</accession>
<evidence type="ECO:0000313" key="2">
    <source>
        <dbReference type="Proteomes" id="UP001424741"/>
    </source>
</evidence>
<gene>
    <name evidence="1" type="ORF">Rhal01_02175</name>
</gene>
<reference evidence="1 2" key="1">
    <citation type="submission" date="2024-02" db="EMBL/GenBank/DDBJ databases">
        <title>Rubritalea halochordaticola NBRC 107102.</title>
        <authorList>
            <person name="Ichikawa N."/>
            <person name="Katano-Makiyama Y."/>
            <person name="Hidaka K."/>
        </authorList>
    </citation>
    <scope>NUCLEOTIDE SEQUENCE [LARGE SCALE GENOMIC DNA]</scope>
    <source>
        <strain evidence="1 2">NBRC 107102</strain>
    </source>
</reference>
<keyword evidence="2" id="KW-1185">Reference proteome</keyword>
<protein>
    <submittedName>
        <fullName evidence="1">Uncharacterized protein</fullName>
    </submittedName>
</protein>
<comment type="caution">
    <text evidence="1">The sequence shown here is derived from an EMBL/GenBank/DDBJ whole genome shotgun (WGS) entry which is preliminary data.</text>
</comment>
<organism evidence="1 2">
    <name type="scientific">Rubritalea halochordaticola</name>
    <dbReference type="NCBI Taxonomy" id="714537"/>
    <lineage>
        <taxon>Bacteria</taxon>
        <taxon>Pseudomonadati</taxon>
        <taxon>Verrucomicrobiota</taxon>
        <taxon>Verrucomicrobiia</taxon>
        <taxon>Verrucomicrobiales</taxon>
        <taxon>Rubritaleaceae</taxon>
        <taxon>Rubritalea</taxon>
    </lineage>
</organism>
<dbReference type="EMBL" id="BAABRL010000006">
    <property type="protein sequence ID" value="GAA5495994.1"/>
    <property type="molecule type" value="Genomic_DNA"/>
</dbReference>
<evidence type="ECO:0000313" key="1">
    <source>
        <dbReference type="EMBL" id="GAA5495994.1"/>
    </source>
</evidence>